<evidence type="ECO:0000313" key="3">
    <source>
        <dbReference type="Proteomes" id="UP000005801"/>
    </source>
</evidence>
<dbReference type="RefSeq" id="WP_006974140.1">
    <property type="nucleotide sequence ID" value="NZ_ABCS01000060.1"/>
</dbReference>
<name>A6GBP9_9BACT</name>
<comment type="caution">
    <text evidence="2">The sequence shown here is derived from an EMBL/GenBank/DDBJ whole genome shotgun (WGS) entry which is preliminary data.</text>
</comment>
<feature type="signal peptide" evidence="1">
    <location>
        <begin position="1"/>
        <end position="25"/>
    </location>
</feature>
<keyword evidence="3" id="KW-1185">Reference proteome</keyword>
<dbReference type="EMBL" id="ABCS01000060">
    <property type="protein sequence ID" value="EDM76666.1"/>
    <property type="molecule type" value="Genomic_DNA"/>
</dbReference>
<evidence type="ECO:0000313" key="2">
    <source>
        <dbReference type="EMBL" id="EDM76666.1"/>
    </source>
</evidence>
<dbReference type="Proteomes" id="UP000005801">
    <property type="component" value="Unassembled WGS sequence"/>
</dbReference>
<dbReference type="OrthoDB" id="5531262at2"/>
<evidence type="ECO:0000256" key="1">
    <source>
        <dbReference type="SAM" id="SignalP"/>
    </source>
</evidence>
<keyword evidence="1" id="KW-0732">Signal</keyword>
<accession>A6GBP9</accession>
<sequence length="162" mass="17123">MQRPFFLSSLLAGSLLVLSAAPAHAQYRDLCDSSKVCEYTGPNAPVLDADVCLDPTGTVRLKGSAGCSHAEIPFHARFGEVYEPLQQLVVAYIPLQSACTVPGLCEAKEEYSPNTGTAQALCCINGVCWPGIDGCQGTLMWCDDGVCNEDGTVTCFEGTALP</sequence>
<protein>
    <submittedName>
        <fullName evidence="2">Uncharacterized protein</fullName>
    </submittedName>
</protein>
<proteinExistence type="predicted"/>
<reference evidence="2 3" key="1">
    <citation type="submission" date="2007-06" db="EMBL/GenBank/DDBJ databases">
        <authorList>
            <person name="Shimkets L."/>
            <person name="Ferriera S."/>
            <person name="Johnson J."/>
            <person name="Kravitz S."/>
            <person name="Beeson K."/>
            <person name="Sutton G."/>
            <person name="Rogers Y.-H."/>
            <person name="Friedman R."/>
            <person name="Frazier M."/>
            <person name="Venter J.C."/>
        </authorList>
    </citation>
    <scope>NUCLEOTIDE SEQUENCE [LARGE SCALE GENOMIC DNA]</scope>
    <source>
        <strain evidence="2 3">SIR-1</strain>
    </source>
</reference>
<feature type="chain" id="PRO_5002693843" evidence="1">
    <location>
        <begin position="26"/>
        <end position="162"/>
    </location>
</feature>
<organism evidence="2 3">
    <name type="scientific">Plesiocystis pacifica SIR-1</name>
    <dbReference type="NCBI Taxonomy" id="391625"/>
    <lineage>
        <taxon>Bacteria</taxon>
        <taxon>Pseudomonadati</taxon>
        <taxon>Myxococcota</taxon>
        <taxon>Polyangia</taxon>
        <taxon>Nannocystales</taxon>
        <taxon>Nannocystaceae</taxon>
        <taxon>Plesiocystis</taxon>
    </lineage>
</organism>
<gene>
    <name evidence="2" type="ORF">PPSIR1_38099</name>
</gene>
<dbReference type="AlphaFoldDB" id="A6GBP9"/>